<organism evidence="1">
    <name type="scientific">viral metagenome</name>
    <dbReference type="NCBI Taxonomy" id="1070528"/>
    <lineage>
        <taxon>unclassified sequences</taxon>
        <taxon>metagenomes</taxon>
        <taxon>organismal metagenomes</taxon>
    </lineage>
</organism>
<proteinExistence type="predicted"/>
<dbReference type="EMBL" id="MN740698">
    <property type="protein sequence ID" value="QHU08648.1"/>
    <property type="molecule type" value="Genomic_DNA"/>
</dbReference>
<sequence>MSVSRRRTAAAPYPAIVALLVPNSVSPVFEVGGNRVNEIVEAKWVVDANDLDSIKSECTLFREAYRLFTSIERGYNFSGHKIHFLDLTDYMDRASLVLSKPCSSPALAREVRVVLLPFPKAPDAVYKAMTFDIENGAYPQLTKVYMNRASAGLWGEFMTCCKDLRAPRVTHFYFEEFMDECIPMLQAAKHIEVLSILDSDSNPRLKAIEKKLKVFKLITYSKHLDNLVNVIDFDSIEILDIRDLWYMKLHSEVLLLADTSCSLKINETSYNELLELGWKCDNVVDVYGADGIMPGKLNVCRDNFMDIFYHTTYIPLPCQATTAKYSPNLQLINPDTIGSPLSIATDCLEDLKYVHVTVPIFEGESVHAVSKLKITMQQEE</sequence>
<evidence type="ECO:0000313" key="1">
    <source>
        <dbReference type="EMBL" id="QHU08648.1"/>
    </source>
</evidence>
<dbReference type="AlphaFoldDB" id="A0A6C0JXP5"/>
<reference evidence="1" key="1">
    <citation type="journal article" date="2020" name="Nature">
        <title>Giant virus diversity and host interactions through global metagenomics.</title>
        <authorList>
            <person name="Schulz F."/>
            <person name="Roux S."/>
            <person name="Paez-Espino D."/>
            <person name="Jungbluth S."/>
            <person name="Walsh D.A."/>
            <person name="Denef V.J."/>
            <person name="McMahon K.D."/>
            <person name="Konstantinidis K.T."/>
            <person name="Eloe-Fadrosh E.A."/>
            <person name="Kyrpides N.C."/>
            <person name="Woyke T."/>
        </authorList>
    </citation>
    <scope>NUCLEOTIDE SEQUENCE</scope>
    <source>
        <strain evidence="1">GVMAG-S-1063924-116</strain>
    </source>
</reference>
<accession>A0A6C0JXP5</accession>
<protein>
    <submittedName>
        <fullName evidence="1">Uncharacterized protein</fullName>
    </submittedName>
</protein>
<name>A0A6C0JXP5_9ZZZZ</name>